<proteinExistence type="predicted"/>
<dbReference type="PRINTS" id="PR00469">
    <property type="entry name" value="PNDRDTASEII"/>
</dbReference>
<keyword evidence="2" id="KW-0560">Oxidoreductase</keyword>
<evidence type="ECO:0000313" key="4">
    <source>
        <dbReference type="EMBL" id="GAH34548.1"/>
    </source>
</evidence>
<dbReference type="Gene3D" id="3.50.50.60">
    <property type="entry name" value="FAD/NAD(P)-binding domain"/>
    <property type="match status" value="1"/>
</dbReference>
<feature type="non-terminal residue" evidence="4">
    <location>
        <position position="72"/>
    </location>
</feature>
<dbReference type="SUPFAM" id="SSF51905">
    <property type="entry name" value="FAD/NAD(P)-binding domain"/>
    <property type="match status" value="1"/>
</dbReference>
<accession>X1GNI0</accession>
<name>X1GNI0_9ZZZZ</name>
<dbReference type="GO" id="GO:0016491">
    <property type="term" value="F:oxidoreductase activity"/>
    <property type="evidence" value="ECO:0007669"/>
    <property type="project" value="UniProtKB-KW"/>
</dbReference>
<feature type="domain" description="FAD-dependent oxidoreductase 2 FAD-binding" evidence="3">
    <location>
        <begin position="10"/>
        <end position="42"/>
    </location>
</feature>
<protein>
    <recommendedName>
        <fullName evidence="3">FAD-dependent oxidoreductase 2 FAD-binding domain-containing protein</fullName>
    </recommendedName>
</protein>
<comment type="caution">
    <text evidence="4">The sequence shown here is derived from an EMBL/GenBank/DDBJ whole genome shotgun (WGS) entry which is preliminary data.</text>
</comment>
<dbReference type="InterPro" id="IPR003953">
    <property type="entry name" value="FAD-dep_OxRdtase_2_FAD-bd"/>
</dbReference>
<evidence type="ECO:0000259" key="3">
    <source>
        <dbReference type="Pfam" id="PF00890"/>
    </source>
</evidence>
<sequence length="72" mass="7872">MELQEYKCEVLIIGAGPAGLSAAVYCGRANRNTIVLEGKDPSSLTKPQEIQNWLGEIDTTGLSLLEKFKKYA</sequence>
<gene>
    <name evidence="4" type="ORF">S03H2_25658</name>
</gene>
<keyword evidence="1" id="KW-0285">Flavoprotein</keyword>
<reference evidence="4" key="1">
    <citation type="journal article" date="2014" name="Front. Microbiol.">
        <title>High frequency of phylogenetically diverse reductive dehalogenase-homologous genes in deep subseafloor sedimentary metagenomes.</title>
        <authorList>
            <person name="Kawai M."/>
            <person name="Futagami T."/>
            <person name="Toyoda A."/>
            <person name="Takaki Y."/>
            <person name="Nishi S."/>
            <person name="Hori S."/>
            <person name="Arai W."/>
            <person name="Tsubouchi T."/>
            <person name="Morono Y."/>
            <person name="Uchiyama I."/>
            <person name="Ito T."/>
            <person name="Fujiyama A."/>
            <person name="Inagaki F."/>
            <person name="Takami H."/>
        </authorList>
    </citation>
    <scope>NUCLEOTIDE SEQUENCE</scope>
    <source>
        <strain evidence="4">Expedition CK06-06</strain>
    </source>
</reference>
<evidence type="ECO:0000256" key="2">
    <source>
        <dbReference type="ARBA" id="ARBA00023002"/>
    </source>
</evidence>
<dbReference type="InterPro" id="IPR036188">
    <property type="entry name" value="FAD/NAD-bd_sf"/>
</dbReference>
<dbReference type="EMBL" id="BARU01014593">
    <property type="protein sequence ID" value="GAH34548.1"/>
    <property type="molecule type" value="Genomic_DNA"/>
</dbReference>
<organism evidence="4">
    <name type="scientific">marine sediment metagenome</name>
    <dbReference type="NCBI Taxonomy" id="412755"/>
    <lineage>
        <taxon>unclassified sequences</taxon>
        <taxon>metagenomes</taxon>
        <taxon>ecological metagenomes</taxon>
    </lineage>
</organism>
<evidence type="ECO:0000256" key="1">
    <source>
        <dbReference type="ARBA" id="ARBA00022630"/>
    </source>
</evidence>
<dbReference type="AlphaFoldDB" id="X1GNI0"/>
<dbReference type="Pfam" id="PF00890">
    <property type="entry name" value="FAD_binding_2"/>
    <property type="match status" value="1"/>
</dbReference>